<keyword evidence="7 8" id="KW-0472">Membrane</keyword>
<dbReference type="PANTHER" id="PTHR33908">
    <property type="entry name" value="MANNOSYLTRANSFERASE YKCB-RELATED"/>
    <property type="match status" value="1"/>
</dbReference>
<evidence type="ECO:0000256" key="5">
    <source>
        <dbReference type="ARBA" id="ARBA00022692"/>
    </source>
</evidence>
<feature type="transmembrane region" description="Helical" evidence="8">
    <location>
        <begin position="296"/>
        <end position="312"/>
    </location>
</feature>
<evidence type="ECO:0000256" key="6">
    <source>
        <dbReference type="ARBA" id="ARBA00022989"/>
    </source>
</evidence>
<feature type="transmembrane region" description="Helical" evidence="8">
    <location>
        <begin position="164"/>
        <end position="180"/>
    </location>
</feature>
<feature type="transmembrane region" description="Helical" evidence="8">
    <location>
        <begin position="137"/>
        <end position="157"/>
    </location>
</feature>
<feature type="transmembrane region" description="Helical" evidence="8">
    <location>
        <begin position="342"/>
        <end position="364"/>
    </location>
</feature>
<dbReference type="InterPro" id="IPR050297">
    <property type="entry name" value="LipidA_mod_glycosyltrf_83"/>
</dbReference>
<protein>
    <recommendedName>
        <fullName evidence="9">Glycosyltransferase RgtA/B/C/D-like domain-containing protein</fullName>
    </recommendedName>
</protein>
<gene>
    <name evidence="10" type="ORF">A3H40_04105</name>
</gene>
<comment type="caution">
    <text evidence="10">The sequence shown here is derived from an EMBL/GenBank/DDBJ whole genome shotgun (WGS) entry which is preliminary data.</text>
</comment>
<dbReference type="AlphaFoldDB" id="A0A1F5N435"/>
<evidence type="ECO:0000313" key="11">
    <source>
        <dbReference type="Proteomes" id="UP000177057"/>
    </source>
</evidence>
<name>A0A1F5N435_9BACT</name>
<evidence type="ECO:0000256" key="8">
    <source>
        <dbReference type="SAM" id="Phobius"/>
    </source>
</evidence>
<feature type="transmembrane region" description="Helical" evidence="8">
    <location>
        <begin position="319"/>
        <end position="336"/>
    </location>
</feature>
<proteinExistence type="predicted"/>
<keyword evidence="2" id="KW-1003">Cell membrane</keyword>
<dbReference type="Pfam" id="PF13231">
    <property type="entry name" value="PMT_2"/>
    <property type="match status" value="1"/>
</dbReference>
<feature type="transmembrane region" description="Helical" evidence="8">
    <location>
        <begin position="209"/>
        <end position="229"/>
    </location>
</feature>
<feature type="transmembrane region" description="Helical" evidence="8">
    <location>
        <begin position="376"/>
        <end position="397"/>
    </location>
</feature>
<feature type="domain" description="Glycosyltransferase RgtA/B/C/D-like" evidence="9">
    <location>
        <begin position="68"/>
        <end position="219"/>
    </location>
</feature>
<keyword evidence="4" id="KW-0808">Transferase</keyword>
<evidence type="ECO:0000256" key="3">
    <source>
        <dbReference type="ARBA" id="ARBA00022676"/>
    </source>
</evidence>
<comment type="subcellular location">
    <subcellularLocation>
        <location evidence="1">Cell membrane</location>
        <topology evidence="1">Multi-pass membrane protein</topology>
    </subcellularLocation>
</comment>
<keyword evidence="3" id="KW-0328">Glycosyltransferase</keyword>
<evidence type="ECO:0000256" key="1">
    <source>
        <dbReference type="ARBA" id="ARBA00004651"/>
    </source>
</evidence>
<dbReference type="STRING" id="1797794.A3H40_04105"/>
<dbReference type="InterPro" id="IPR038731">
    <property type="entry name" value="RgtA/B/C-like"/>
</dbReference>
<dbReference type="GO" id="GO:0005886">
    <property type="term" value="C:plasma membrane"/>
    <property type="evidence" value="ECO:0007669"/>
    <property type="project" value="UniProtKB-SubCell"/>
</dbReference>
<evidence type="ECO:0000313" key="10">
    <source>
        <dbReference type="EMBL" id="OGE72399.1"/>
    </source>
</evidence>
<evidence type="ECO:0000259" key="9">
    <source>
        <dbReference type="Pfam" id="PF13231"/>
    </source>
</evidence>
<keyword evidence="5 8" id="KW-0812">Transmembrane</keyword>
<evidence type="ECO:0000256" key="7">
    <source>
        <dbReference type="ARBA" id="ARBA00023136"/>
    </source>
</evidence>
<organism evidence="10 11">
    <name type="scientific">Candidatus Daviesbacteria bacterium RIFCSPLOWO2_02_FULL_38_15</name>
    <dbReference type="NCBI Taxonomy" id="1797794"/>
    <lineage>
        <taxon>Bacteria</taxon>
        <taxon>Candidatus Daviesiibacteriota</taxon>
    </lineage>
</organism>
<dbReference type="EMBL" id="MFDV01000008">
    <property type="protein sequence ID" value="OGE72399.1"/>
    <property type="molecule type" value="Genomic_DNA"/>
</dbReference>
<dbReference type="GO" id="GO:0009103">
    <property type="term" value="P:lipopolysaccharide biosynthetic process"/>
    <property type="evidence" value="ECO:0007669"/>
    <property type="project" value="UniProtKB-ARBA"/>
</dbReference>
<keyword evidence="6 8" id="KW-1133">Transmembrane helix</keyword>
<dbReference type="GO" id="GO:0016763">
    <property type="term" value="F:pentosyltransferase activity"/>
    <property type="evidence" value="ECO:0007669"/>
    <property type="project" value="TreeGrafter"/>
</dbReference>
<accession>A0A1F5N435</accession>
<feature type="transmembrane region" description="Helical" evidence="8">
    <location>
        <begin position="86"/>
        <end position="108"/>
    </location>
</feature>
<sequence>MKPKLLLILILLLASFLRFYMIDQIPPSLSWDEVSIGYNAYSILKTGKDEWGAVYPLAFKSFGEYKYPFHIYASALSIYSFGLNEFAVRFPSALLGVINIFLLYLLVLKLFKNQFIALTAAFLLTISPWHIQFSRVIWETNFALFFFFLGLFLFILWTEKMKHKYLFFSIIIFGLGIYTYNAAKIFVPFFLVVLCWIYRKLFFKYKTQLFFVSLVFFAIVFLGIFQSNLSGLSRFRQFEYNQSQYDKTIIYRLIRREKPAKIEIFLRQYLSHFTPRYMFINGDSNPRHSIQTVGEFYVFDIVMLPLGGYFLFNRFRKLFLFMIFWLFISPIPASIVNEAPHASRAMFGIGVFQIISALGFWGILSRIGLNVKGKYVFILLLGAVVAFFVVIYLNNYFNNYSVSYSKSWQYGYKQVAKIIKDKSDNYDMIVVSRYYGEPQEFLLFYLKYPPEKYQLESVLNSEKKDGWTNVRGFNKFFFPEFENGSIGPSEIINEYSNKKILFITKPGDFTTNLKIKYSKLGEVAFLNGETAFEVIEYK</sequence>
<feature type="transmembrane region" description="Helical" evidence="8">
    <location>
        <begin position="115"/>
        <end position="131"/>
    </location>
</feature>
<evidence type="ECO:0000256" key="2">
    <source>
        <dbReference type="ARBA" id="ARBA00022475"/>
    </source>
</evidence>
<dbReference type="Proteomes" id="UP000177057">
    <property type="component" value="Unassembled WGS sequence"/>
</dbReference>
<reference evidence="10 11" key="1">
    <citation type="journal article" date="2016" name="Nat. Commun.">
        <title>Thousands of microbial genomes shed light on interconnected biogeochemical processes in an aquifer system.</title>
        <authorList>
            <person name="Anantharaman K."/>
            <person name="Brown C.T."/>
            <person name="Hug L.A."/>
            <person name="Sharon I."/>
            <person name="Castelle C.J."/>
            <person name="Probst A.J."/>
            <person name="Thomas B.C."/>
            <person name="Singh A."/>
            <person name="Wilkins M.J."/>
            <person name="Karaoz U."/>
            <person name="Brodie E.L."/>
            <person name="Williams K.H."/>
            <person name="Hubbard S.S."/>
            <person name="Banfield J.F."/>
        </authorList>
    </citation>
    <scope>NUCLEOTIDE SEQUENCE [LARGE SCALE GENOMIC DNA]</scope>
</reference>
<dbReference type="PANTHER" id="PTHR33908:SF11">
    <property type="entry name" value="MEMBRANE PROTEIN"/>
    <property type="match status" value="1"/>
</dbReference>
<feature type="transmembrane region" description="Helical" evidence="8">
    <location>
        <begin position="186"/>
        <end position="202"/>
    </location>
</feature>
<evidence type="ECO:0000256" key="4">
    <source>
        <dbReference type="ARBA" id="ARBA00022679"/>
    </source>
</evidence>